<dbReference type="RefSeq" id="WP_310898274.1">
    <property type="nucleotide sequence ID" value="NZ_JAMQOM010000026.1"/>
</dbReference>
<name>A0AAE4F1F5_9EURY</name>
<accession>A0AAE4F1F5</accession>
<keyword evidence="3" id="KW-1185">Reference proteome</keyword>
<feature type="compositionally biased region" description="Basic and acidic residues" evidence="1">
    <location>
        <begin position="228"/>
        <end position="250"/>
    </location>
</feature>
<sequence length="290" mass="33098">MSVSYYDLVAQEREQKEDLSDTEFWDSLMSGVYGQRAGDAKLIIDAEDSEKGCGKTGLAVFLAKILSGVFDYDFSEEDMTLSGAEYLRRVREHPGEEQPSVIILDELAGAGAGHAYREMSGQNVELGNWWQLMRKKRIVTLATVPHWGKVSKSMRREAEYRLHCLKEPIGYFKAYEVTTSFAEGDIRTRGLDDERIGFPDMPSRNDRHYNYLDERKDRLLASATTDADALHEDEQPKRVDPEEIREDERKKTRVEIAQSMRNTGLSGREVADIIDCSHTWVYENTVNPDA</sequence>
<dbReference type="EMBL" id="JAMQOM010000026">
    <property type="protein sequence ID" value="MDS0223797.1"/>
    <property type="molecule type" value="Genomic_DNA"/>
</dbReference>
<gene>
    <name evidence="2" type="ORF">NDI54_20935</name>
</gene>
<dbReference type="InterPro" id="IPR027417">
    <property type="entry name" value="P-loop_NTPase"/>
</dbReference>
<evidence type="ECO:0000256" key="1">
    <source>
        <dbReference type="SAM" id="MobiDB-lite"/>
    </source>
</evidence>
<organism evidence="2 3">
    <name type="scientific">Haloarcula terrestris</name>
    <dbReference type="NCBI Taxonomy" id="2950533"/>
    <lineage>
        <taxon>Archaea</taxon>
        <taxon>Methanobacteriati</taxon>
        <taxon>Methanobacteriota</taxon>
        <taxon>Stenosarchaea group</taxon>
        <taxon>Halobacteria</taxon>
        <taxon>Halobacteriales</taxon>
        <taxon>Haloarculaceae</taxon>
        <taxon>Haloarcula</taxon>
    </lineage>
</organism>
<evidence type="ECO:0000313" key="2">
    <source>
        <dbReference type="EMBL" id="MDS0223797.1"/>
    </source>
</evidence>
<comment type="caution">
    <text evidence="2">The sequence shown here is derived from an EMBL/GenBank/DDBJ whole genome shotgun (WGS) entry which is preliminary data.</text>
</comment>
<dbReference type="SUPFAM" id="SSF52540">
    <property type="entry name" value="P-loop containing nucleoside triphosphate hydrolases"/>
    <property type="match status" value="1"/>
</dbReference>
<protein>
    <submittedName>
        <fullName evidence="2">Uncharacterized protein</fullName>
    </submittedName>
</protein>
<feature type="region of interest" description="Disordered" evidence="1">
    <location>
        <begin position="225"/>
        <end position="250"/>
    </location>
</feature>
<reference evidence="2 3" key="1">
    <citation type="submission" date="2022-06" db="EMBL/GenBank/DDBJ databases">
        <title>Haloarcula sp. a new haloarchaeum isolate from saline soil.</title>
        <authorList>
            <person name="Strakova D."/>
            <person name="Galisteo C."/>
            <person name="Sanchez-Porro C."/>
            <person name="Ventosa A."/>
        </authorList>
    </citation>
    <scope>NUCLEOTIDE SEQUENCE [LARGE SCALE GENOMIC DNA]</scope>
    <source>
        <strain evidence="2 3">S1AR25-5A</strain>
    </source>
</reference>
<evidence type="ECO:0000313" key="3">
    <source>
        <dbReference type="Proteomes" id="UP001253439"/>
    </source>
</evidence>
<proteinExistence type="predicted"/>
<dbReference type="Proteomes" id="UP001253439">
    <property type="component" value="Unassembled WGS sequence"/>
</dbReference>
<dbReference type="AlphaFoldDB" id="A0AAE4F1F5"/>